<proteinExistence type="inferred from homology"/>
<keyword evidence="3" id="KW-0143">Chaperone</keyword>
<dbReference type="EMBL" id="KZ772676">
    <property type="protein sequence ID" value="PTQ48930.1"/>
    <property type="molecule type" value="Genomic_DNA"/>
</dbReference>
<organism evidence="6 7">
    <name type="scientific">Marchantia polymorpha</name>
    <name type="common">Common liverwort</name>
    <name type="synonym">Marchantia aquatica</name>
    <dbReference type="NCBI Taxonomy" id="3197"/>
    <lineage>
        <taxon>Eukaryota</taxon>
        <taxon>Viridiplantae</taxon>
        <taxon>Streptophyta</taxon>
        <taxon>Embryophyta</taxon>
        <taxon>Marchantiophyta</taxon>
        <taxon>Marchantiopsida</taxon>
        <taxon>Marchantiidae</taxon>
        <taxon>Marchantiales</taxon>
        <taxon>Marchantiaceae</taxon>
        <taxon>Marchantia</taxon>
    </lineage>
</organism>
<evidence type="ECO:0000313" key="7">
    <source>
        <dbReference type="Proteomes" id="UP000244005"/>
    </source>
</evidence>
<dbReference type="InterPro" id="IPR008011">
    <property type="entry name" value="Complex1_LYR_dom"/>
</dbReference>
<dbReference type="OMA" id="VEMYSSP"/>
<comment type="similarity">
    <text evidence="4">Belongs to the complex I LYR family. SDHAF1 subfamily.</text>
</comment>
<reference evidence="7" key="1">
    <citation type="journal article" date="2017" name="Cell">
        <title>Insights into land plant evolution garnered from the Marchantia polymorpha genome.</title>
        <authorList>
            <person name="Bowman J.L."/>
            <person name="Kohchi T."/>
            <person name="Yamato K.T."/>
            <person name="Jenkins J."/>
            <person name="Shu S."/>
            <person name="Ishizaki K."/>
            <person name="Yamaoka S."/>
            <person name="Nishihama R."/>
            <person name="Nakamura Y."/>
            <person name="Berger F."/>
            <person name="Adam C."/>
            <person name="Aki S.S."/>
            <person name="Althoff F."/>
            <person name="Araki T."/>
            <person name="Arteaga-Vazquez M.A."/>
            <person name="Balasubrmanian S."/>
            <person name="Barry K."/>
            <person name="Bauer D."/>
            <person name="Boehm C.R."/>
            <person name="Briginshaw L."/>
            <person name="Caballero-Perez J."/>
            <person name="Catarino B."/>
            <person name="Chen F."/>
            <person name="Chiyoda S."/>
            <person name="Chovatia M."/>
            <person name="Davies K.M."/>
            <person name="Delmans M."/>
            <person name="Demura T."/>
            <person name="Dierschke T."/>
            <person name="Dolan L."/>
            <person name="Dorantes-Acosta A.E."/>
            <person name="Eklund D.M."/>
            <person name="Florent S.N."/>
            <person name="Flores-Sandoval E."/>
            <person name="Fujiyama A."/>
            <person name="Fukuzawa H."/>
            <person name="Galik B."/>
            <person name="Grimanelli D."/>
            <person name="Grimwood J."/>
            <person name="Grossniklaus U."/>
            <person name="Hamada T."/>
            <person name="Haseloff J."/>
            <person name="Hetherington A.J."/>
            <person name="Higo A."/>
            <person name="Hirakawa Y."/>
            <person name="Hundley H.N."/>
            <person name="Ikeda Y."/>
            <person name="Inoue K."/>
            <person name="Inoue S.I."/>
            <person name="Ishida S."/>
            <person name="Jia Q."/>
            <person name="Kakita M."/>
            <person name="Kanazawa T."/>
            <person name="Kawai Y."/>
            <person name="Kawashima T."/>
            <person name="Kennedy M."/>
            <person name="Kinose K."/>
            <person name="Kinoshita T."/>
            <person name="Kohara Y."/>
            <person name="Koide E."/>
            <person name="Komatsu K."/>
            <person name="Kopischke S."/>
            <person name="Kubo M."/>
            <person name="Kyozuka J."/>
            <person name="Lagercrantz U."/>
            <person name="Lin S.S."/>
            <person name="Lindquist E."/>
            <person name="Lipzen A.M."/>
            <person name="Lu C.W."/>
            <person name="De Luna E."/>
            <person name="Martienssen R.A."/>
            <person name="Minamino N."/>
            <person name="Mizutani M."/>
            <person name="Mizutani M."/>
            <person name="Mochizuki N."/>
            <person name="Monte I."/>
            <person name="Mosher R."/>
            <person name="Nagasaki H."/>
            <person name="Nakagami H."/>
            <person name="Naramoto S."/>
            <person name="Nishitani K."/>
            <person name="Ohtani M."/>
            <person name="Okamoto T."/>
            <person name="Okumura M."/>
            <person name="Phillips J."/>
            <person name="Pollak B."/>
            <person name="Reinders A."/>
            <person name="Rovekamp M."/>
            <person name="Sano R."/>
            <person name="Sawa S."/>
            <person name="Schmid M.W."/>
            <person name="Shirakawa M."/>
            <person name="Solano R."/>
            <person name="Spunde A."/>
            <person name="Suetsugu N."/>
            <person name="Sugano S."/>
            <person name="Sugiyama A."/>
            <person name="Sun R."/>
            <person name="Suzuki Y."/>
            <person name="Takenaka M."/>
            <person name="Takezawa D."/>
            <person name="Tomogane H."/>
            <person name="Tsuzuki M."/>
            <person name="Ueda T."/>
            <person name="Umeda M."/>
            <person name="Ward J.M."/>
            <person name="Watanabe Y."/>
            <person name="Yazaki K."/>
            <person name="Yokoyama R."/>
            <person name="Yoshitake Y."/>
            <person name="Yotsui I."/>
            <person name="Zachgo S."/>
            <person name="Schmutz J."/>
        </authorList>
    </citation>
    <scope>NUCLEOTIDE SEQUENCE [LARGE SCALE GENOMIC DNA]</scope>
    <source>
        <strain evidence="7">Tak-1</strain>
    </source>
</reference>
<dbReference type="Pfam" id="PF05347">
    <property type="entry name" value="Complex1_LYR"/>
    <property type="match status" value="1"/>
</dbReference>
<dbReference type="GO" id="GO:0005739">
    <property type="term" value="C:mitochondrion"/>
    <property type="evidence" value="ECO:0000318"/>
    <property type="project" value="GO_Central"/>
</dbReference>
<evidence type="ECO:0000313" key="6">
    <source>
        <dbReference type="EMBL" id="PTQ48930.1"/>
    </source>
</evidence>
<evidence type="ECO:0000259" key="5">
    <source>
        <dbReference type="Pfam" id="PF05347"/>
    </source>
</evidence>
<dbReference type="AlphaFoldDB" id="A0A2R6XS37"/>
<evidence type="ECO:0000256" key="3">
    <source>
        <dbReference type="ARBA" id="ARBA00023186"/>
    </source>
</evidence>
<dbReference type="Proteomes" id="UP000244005">
    <property type="component" value="Unassembled WGS sequence"/>
</dbReference>
<keyword evidence="2" id="KW-0496">Mitochondrion</keyword>
<evidence type="ECO:0000256" key="1">
    <source>
        <dbReference type="ARBA" id="ARBA00004305"/>
    </source>
</evidence>
<gene>
    <name evidence="6" type="ORF">MARPO_0004s0187</name>
</gene>
<dbReference type="GO" id="GO:0034553">
    <property type="term" value="P:mitochondrial respiratory chain complex II assembly"/>
    <property type="evidence" value="ECO:0000318"/>
    <property type="project" value="GO_Central"/>
</dbReference>
<feature type="domain" description="Complex 1 LYR protein" evidence="5">
    <location>
        <begin position="10"/>
        <end position="69"/>
    </location>
</feature>
<dbReference type="PANTHER" id="PTHR13675">
    <property type="entry name" value="LYR MOTIF-CONTAINING PROTEIN 2"/>
    <property type="match status" value="1"/>
</dbReference>
<dbReference type="PANTHER" id="PTHR13675:SF1">
    <property type="entry name" value="SUCCINATE DEHYDROGENASE ASSEMBLY FACTOR 1, MITOCHONDRIAL"/>
    <property type="match status" value="1"/>
</dbReference>
<keyword evidence="7" id="KW-1185">Reference proteome</keyword>
<dbReference type="OrthoDB" id="273010at2759"/>
<dbReference type="CDD" id="cd20268">
    <property type="entry name" value="Complex1_LYR_SDHAF1_LYRM8"/>
    <property type="match status" value="1"/>
</dbReference>
<accession>A0A2R6XS37</accession>
<protein>
    <recommendedName>
        <fullName evidence="5">Complex 1 LYR protein domain-containing protein</fullName>
    </recommendedName>
</protein>
<name>A0A2R6XS37_MARPO</name>
<comment type="subcellular location">
    <subcellularLocation>
        <location evidence="1">Mitochondrion matrix</location>
    </subcellularLocation>
</comment>
<dbReference type="Gramene" id="Mp3g14850.1">
    <property type="protein sequence ID" value="Mp3g14850.1.cds1"/>
    <property type="gene ID" value="Mp3g14850"/>
</dbReference>
<dbReference type="InterPro" id="IPR045295">
    <property type="entry name" value="Complex1_LYR_SDHAF1_LYRM8"/>
</dbReference>
<dbReference type="GO" id="GO:0005759">
    <property type="term" value="C:mitochondrial matrix"/>
    <property type="evidence" value="ECO:0007669"/>
    <property type="project" value="UniProtKB-SubCell"/>
</dbReference>
<evidence type="ECO:0000256" key="2">
    <source>
        <dbReference type="ARBA" id="ARBA00023128"/>
    </source>
</evidence>
<sequence length="82" mass="9585">MKGRLSGIQKQVLSLHRSLLRAARAKPPETREQIERFVNAEFRKNAAIDKKNYQQIEYLIRRGQKQLEMVRTSDGFSVVEVK</sequence>
<evidence type="ECO:0000256" key="4">
    <source>
        <dbReference type="ARBA" id="ARBA00025715"/>
    </source>
</evidence>